<dbReference type="SUPFAM" id="SSF53474">
    <property type="entry name" value="alpha/beta-Hydrolases"/>
    <property type="match status" value="1"/>
</dbReference>
<accession>D6TWH1</accession>
<dbReference type="Pfam" id="PF02230">
    <property type="entry name" value="Abhydrolase_2"/>
    <property type="match status" value="1"/>
</dbReference>
<dbReference type="eggNOG" id="COG0400">
    <property type="taxonomic scope" value="Bacteria"/>
</dbReference>
<evidence type="ECO:0000256" key="2">
    <source>
        <dbReference type="ARBA" id="ARBA00022801"/>
    </source>
</evidence>
<protein>
    <submittedName>
        <fullName evidence="4">Phospholipase/Carboxylesterase</fullName>
    </submittedName>
</protein>
<dbReference type="InterPro" id="IPR029058">
    <property type="entry name" value="AB_hydrolase_fold"/>
</dbReference>
<keyword evidence="5" id="KW-1185">Reference proteome</keyword>
<keyword evidence="2" id="KW-0378">Hydrolase</keyword>
<dbReference type="GO" id="GO:0016787">
    <property type="term" value="F:hydrolase activity"/>
    <property type="evidence" value="ECO:0007669"/>
    <property type="project" value="UniProtKB-KW"/>
</dbReference>
<dbReference type="RefSeq" id="WP_007916199.1">
    <property type="nucleotide sequence ID" value="NZ_ADVG01000003.1"/>
</dbReference>
<name>D6TWH1_KTERA</name>
<comment type="caution">
    <text evidence="4">The sequence shown here is derived from an EMBL/GenBank/DDBJ whole genome shotgun (WGS) entry which is preliminary data.</text>
</comment>
<dbReference type="InterPro" id="IPR003140">
    <property type="entry name" value="PLipase/COase/thioEstase"/>
</dbReference>
<comment type="similarity">
    <text evidence="1">Belongs to the AB hydrolase superfamily. AB hydrolase 2 family.</text>
</comment>
<dbReference type="InterPro" id="IPR050565">
    <property type="entry name" value="LYPA1-2/EST-like"/>
</dbReference>
<dbReference type="PANTHER" id="PTHR10655">
    <property type="entry name" value="LYSOPHOSPHOLIPASE-RELATED"/>
    <property type="match status" value="1"/>
</dbReference>
<feature type="domain" description="Phospholipase/carboxylesterase/thioesterase" evidence="3">
    <location>
        <begin position="27"/>
        <end position="215"/>
    </location>
</feature>
<dbReference type="AlphaFoldDB" id="D6TWH1"/>
<evidence type="ECO:0000256" key="1">
    <source>
        <dbReference type="ARBA" id="ARBA00006499"/>
    </source>
</evidence>
<dbReference type="STRING" id="485913.Krac_5625"/>
<dbReference type="Gene3D" id="3.40.50.1820">
    <property type="entry name" value="alpha/beta hydrolase"/>
    <property type="match status" value="1"/>
</dbReference>
<dbReference type="PANTHER" id="PTHR10655:SF17">
    <property type="entry name" value="LYSOPHOSPHOLIPASE-LIKE PROTEIN 1"/>
    <property type="match status" value="1"/>
</dbReference>
<dbReference type="OrthoDB" id="9795555at2"/>
<dbReference type="EMBL" id="ADVG01000003">
    <property type="protein sequence ID" value="EFH84554.1"/>
    <property type="molecule type" value="Genomic_DNA"/>
</dbReference>
<sequence>MEQLHHLNNVTGPHQGQPVLAAGLPLKQAKAVMIMLHGRGASAEDILSLASELHQPGFTYLAPQAAGYSWYPNSFLAPLASNEPHLTSALAVIASLLAQAVDAGIEPERTILLGFSQGACLALEFVARNARRYGGVAGLSGGLIGPDGTPRNYPGSFDGTPMFLGCSDRDFHIPKERVEYSAQVLQRMGGQVTARLYPNMGHTINQDEIHVVQAMMAAL</sequence>
<dbReference type="Proteomes" id="UP000004508">
    <property type="component" value="Unassembled WGS sequence"/>
</dbReference>
<reference evidence="4 5" key="1">
    <citation type="journal article" date="2011" name="Stand. Genomic Sci.">
        <title>Non-contiguous finished genome sequence and contextual data of the filamentous soil bacterium Ktedonobacter racemifer type strain (SOSP1-21).</title>
        <authorList>
            <person name="Chang Y.J."/>
            <person name="Land M."/>
            <person name="Hauser L."/>
            <person name="Chertkov O."/>
            <person name="Del Rio T.G."/>
            <person name="Nolan M."/>
            <person name="Copeland A."/>
            <person name="Tice H."/>
            <person name="Cheng J.F."/>
            <person name="Lucas S."/>
            <person name="Han C."/>
            <person name="Goodwin L."/>
            <person name="Pitluck S."/>
            <person name="Ivanova N."/>
            <person name="Ovchinikova G."/>
            <person name="Pati A."/>
            <person name="Chen A."/>
            <person name="Palaniappan K."/>
            <person name="Mavromatis K."/>
            <person name="Liolios K."/>
            <person name="Brettin T."/>
            <person name="Fiebig A."/>
            <person name="Rohde M."/>
            <person name="Abt B."/>
            <person name="Goker M."/>
            <person name="Detter J.C."/>
            <person name="Woyke T."/>
            <person name="Bristow J."/>
            <person name="Eisen J.A."/>
            <person name="Markowitz V."/>
            <person name="Hugenholtz P."/>
            <person name="Kyrpides N.C."/>
            <person name="Klenk H.P."/>
            <person name="Lapidus A."/>
        </authorList>
    </citation>
    <scope>NUCLEOTIDE SEQUENCE [LARGE SCALE GENOMIC DNA]</scope>
    <source>
        <strain evidence="5">DSM 44963</strain>
    </source>
</reference>
<evidence type="ECO:0000313" key="5">
    <source>
        <dbReference type="Proteomes" id="UP000004508"/>
    </source>
</evidence>
<proteinExistence type="inferred from homology"/>
<organism evidence="4 5">
    <name type="scientific">Ktedonobacter racemifer DSM 44963</name>
    <dbReference type="NCBI Taxonomy" id="485913"/>
    <lineage>
        <taxon>Bacteria</taxon>
        <taxon>Bacillati</taxon>
        <taxon>Chloroflexota</taxon>
        <taxon>Ktedonobacteria</taxon>
        <taxon>Ktedonobacterales</taxon>
        <taxon>Ktedonobacteraceae</taxon>
        <taxon>Ktedonobacter</taxon>
    </lineage>
</organism>
<evidence type="ECO:0000313" key="4">
    <source>
        <dbReference type="EMBL" id="EFH84554.1"/>
    </source>
</evidence>
<gene>
    <name evidence="4" type="ORF">Krac_5625</name>
</gene>
<dbReference type="InParanoid" id="D6TWH1"/>
<evidence type="ECO:0000259" key="3">
    <source>
        <dbReference type="Pfam" id="PF02230"/>
    </source>
</evidence>